<feature type="domain" description="Stress-response A/B barrel" evidence="1">
    <location>
        <begin position="2"/>
        <end position="95"/>
    </location>
</feature>
<dbReference type="SUPFAM" id="SSF54909">
    <property type="entry name" value="Dimeric alpha+beta barrel"/>
    <property type="match status" value="1"/>
</dbReference>
<dbReference type="PROSITE" id="PS51502">
    <property type="entry name" value="S_R_A_B_BARREL"/>
    <property type="match status" value="1"/>
</dbReference>
<dbReference type="Pfam" id="PF07876">
    <property type="entry name" value="Dabb"/>
    <property type="match status" value="1"/>
</dbReference>
<organism evidence="2 3">
    <name type="scientific">Streptomyces malaysiense</name>
    <dbReference type="NCBI Taxonomy" id="1428626"/>
    <lineage>
        <taxon>Bacteria</taxon>
        <taxon>Bacillati</taxon>
        <taxon>Actinomycetota</taxon>
        <taxon>Actinomycetes</taxon>
        <taxon>Kitasatosporales</taxon>
        <taxon>Streptomycetaceae</taxon>
        <taxon>Streptomyces</taxon>
    </lineage>
</organism>
<evidence type="ECO:0000313" key="3">
    <source>
        <dbReference type="Proteomes" id="UP000034838"/>
    </source>
</evidence>
<evidence type="ECO:0000259" key="1">
    <source>
        <dbReference type="PROSITE" id="PS51502"/>
    </source>
</evidence>
<reference evidence="2" key="1">
    <citation type="submission" date="2016-10" db="EMBL/GenBank/DDBJ databases">
        <title>Genome sequence of Streptomyces malaysiense MUSC 136.</title>
        <authorList>
            <person name="Lee L.-H."/>
            <person name="Ser H.-L."/>
        </authorList>
    </citation>
    <scope>NUCLEOTIDE SEQUENCE [LARGE SCALE GENOMIC DNA]</scope>
    <source>
        <strain evidence="2">MUSC 136</strain>
    </source>
</reference>
<dbReference type="Gene3D" id="3.30.70.100">
    <property type="match status" value="1"/>
</dbReference>
<dbReference type="OrthoDB" id="6637496at2"/>
<dbReference type="PANTHER" id="PTHR37832:SF1">
    <property type="entry name" value="STRESS-RESPONSE A_B BARREL DOMAIN-CONTAINING PROTEIN"/>
    <property type="match status" value="1"/>
</dbReference>
<dbReference type="PANTHER" id="PTHR37832">
    <property type="entry name" value="BLL2683 PROTEIN"/>
    <property type="match status" value="1"/>
</dbReference>
<dbReference type="EMBL" id="LBDA02000055">
    <property type="protein sequence ID" value="OIK25169.1"/>
    <property type="molecule type" value="Genomic_DNA"/>
</dbReference>
<sequence>MIRHTVLFRFRPEVDWSDARARAAEAATAGHPDHIEEILGWEFGRNMTERPVAYDFALIGTFADRGAVDRYLVHPDHVRGVELWKEIATWVVADFAVA</sequence>
<protein>
    <recommendedName>
        <fullName evidence="1">Stress-response A/B barrel domain-containing protein</fullName>
    </recommendedName>
</protein>
<dbReference type="RefSeq" id="WP_046424512.1">
    <property type="nucleotide sequence ID" value="NZ_LBDA02000055.1"/>
</dbReference>
<evidence type="ECO:0000313" key="2">
    <source>
        <dbReference type="EMBL" id="OIK25169.1"/>
    </source>
</evidence>
<gene>
    <name evidence="2" type="ORF">VT52_023440</name>
</gene>
<proteinExistence type="predicted"/>
<keyword evidence="3" id="KW-1185">Reference proteome</keyword>
<dbReference type="InterPro" id="IPR011008">
    <property type="entry name" value="Dimeric_a/b-barrel"/>
</dbReference>
<dbReference type="SMART" id="SM00886">
    <property type="entry name" value="Dabb"/>
    <property type="match status" value="1"/>
</dbReference>
<dbReference type="InterPro" id="IPR013097">
    <property type="entry name" value="Dabb"/>
</dbReference>
<accession>A0A1J4PWP5</accession>
<comment type="caution">
    <text evidence="2">The sequence shown here is derived from an EMBL/GenBank/DDBJ whole genome shotgun (WGS) entry which is preliminary data.</text>
</comment>
<dbReference type="AlphaFoldDB" id="A0A1J4PWP5"/>
<dbReference type="Proteomes" id="UP000034838">
    <property type="component" value="Unassembled WGS sequence"/>
</dbReference>
<name>A0A1J4PWP5_9ACTN</name>